<sequence>MIELARPTSLLAQEWWEMVDEFGDELMHGSAYRPEERTALERPGGLEAWVDLLAAREVDQSAVPEGYVTASYRWILDDGRLVGTIALRHHLTEALLVIGGHIGYAVRPSARRRGVATGALRIALRMAAARGIDPALVTCDEDNLASARTIEGSGGVLEDVLGTTRRYWVPTTARADVRT</sequence>
<dbReference type="PANTHER" id="PTHR39173">
    <property type="entry name" value="ACETYLTRANSFERASE"/>
    <property type="match status" value="1"/>
</dbReference>
<dbReference type="Pfam" id="PF13302">
    <property type="entry name" value="Acetyltransf_3"/>
    <property type="match status" value="1"/>
</dbReference>
<proteinExistence type="predicted"/>
<dbReference type="PANTHER" id="PTHR39173:SF1">
    <property type="entry name" value="ACETYLTRANSFERASE"/>
    <property type="match status" value="1"/>
</dbReference>
<dbReference type="EC" id="2.3.1.-" evidence="2"/>
<evidence type="ECO:0000313" key="3">
    <source>
        <dbReference type="Proteomes" id="UP001150259"/>
    </source>
</evidence>
<dbReference type="RefSeq" id="WP_272460439.1">
    <property type="nucleotide sequence ID" value="NZ_JAPFQL010000003.1"/>
</dbReference>
<dbReference type="Proteomes" id="UP001150259">
    <property type="component" value="Unassembled WGS sequence"/>
</dbReference>
<dbReference type="SUPFAM" id="SSF55729">
    <property type="entry name" value="Acyl-CoA N-acyltransferases (Nat)"/>
    <property type="match status" value="1"/>
</dbReference>
<dbReference type="EMBL" id="JAPFQL010000003">
    <property type="protein sequence ID" value="MDC5695895.1"/>
    <property type="molecule type" value="Genomic_DNA"/>
</dbReference>
<comment type="caution">
    <text evidence="2">The sequence shown here is derived from an EMBL/GenBank/DDBJ whole genome shotgun (WGS) entry which is preliminary data.</text>
</comment>
<keyword evidence="3" id="KW-1185">Reference proteome</keyword>
<accession>A0ABT5GDC5</accession>
<organism evidence="2 3">
    <name type="scientific">Intrasporangium calvum</name>
    <dbReference type="NCBI Taxonomy" id="53358"/>
    <lineage>
        <taxon>Bacteria</taxon>
        <taxon>Bacillati</taxon>
        <taxon>Actinomycetota</taxon>
        <taxon>Actinomycetes</taxon>
        <taxon>Micrococcales</taxon>
        <taxon>Intrasporangiaceae</taxon>
        <taxon>Intrasporangium</taxon>
    </lineage>
</organism>
<dbReference type="InterPro" id="IPR016181">
    <property type="entry name" value="Acyl_CoA_acyltransferase"/>
</dbReference>
<dbReference type="CDD" id="cd04301">
    <property type="entry name" value="NAT_SF"/>
    <property type="match status" value="1"/>
</dbReference>
<evidence type="ECO:0000259" key="1">
    <source>
        <dbReference type="PROSITE" id="PS51186"/>
    </source>
</evidence>
<dbReference type="PROSITE" id="PS51186">
    <property type="entry name" value="GNAT"/>
    <property type="match status" value="1"/>
</dbReference>
<protein>
    <submittedName>
        <fullName evidence="2">GNAT family N-acetyltransferase</fullName>
        <ecNumber evidence="2">2.3.1.-</ecNumber>
    </submittedName>
</protein>
<evidence type="ECO:0000313" key="2">
    <source>
        <dbReference type="EMBL" id="MDC5695895.1"/>
    </source>
</evidence>
<reference evidence="2 3" key="1">
    <citation type="submission" date="2022-11" db="EMBL/GenBank/DDBJ databases">
        <title>Anaerobic phenanthrene biodegradation by a DNRA strain PheN6.</title>
        <authorList>
            <person name="Zhang Z."/>
        </authorList>
    </citation>
    <scope>NUCLEOTIDE SEQUENCE [LARGE SCALE GENOMIC DNA]</scope>
    <source>
        <strain evidence="2 3">PheN6</strain>
    </source>
</reference>
<feature type="domain" description="N-acetyltransferase" evidence="1">
    <location>
        <begin position="36"/>
        <end position="174"/>
    </location>
</feature>
<gene>
    <name evidence="2" type="ORF">OO014_01390</name>
</gene>
<keyword evidence="2" id="KW-0012">Acyltransferase</keyword>
<dbReference type="InterPro" id="IPR000182">
    <property type="entry name" value="GNAT_dom"/>
</dbReference>
<name>A0ABT5GDC5_9MICO</name>
<dbReference type="GO" id="GO:0016746">
    <property type="term" value="F:acyltransferase activity"/>
    <property type="evidence" value="ECO:0007669"/>
    <property type="project" value="UniProtKB-KW"/>
</dbReference>
<dbReference type="Gene3D" id="3.40.630.30">
    <property type="match status" value="1"/>
</dbReference>
<keyword evidence="2" id="KW-0808">Transferase</keyword>